<evidence type="ECO:0000313" key="4">
    <source>
        <dbReference type="EMBL" id="KAJ3832185.1"/>
    </source>
</evidence>
<gene>
    <name evidence="4" type="ORF">F5878DRAFT_635466</name>
</gene>
<feature type="chain" id="PRO_5041285597" description="Transmembrane protein" evidence="3">
    <location>
        <begin position="21"/>
        <end position="240"/>
    </location>
</feature>
<feature type="compositionally biased region" description="Polar residues" evidence="1">
    <location>
        <begin position="124"/>
        <end position="134"/>
    </location>
</feature>
<evidence type="ECO:0000313" key="5">
    <source>
        <dbReference type="Proteomes" id="UP001163846"/>
    </source>
</evidence>
<feature type="compositionally biased region" description="Polar residues" evidence="1">
    <location>
        <begin position="51"/>
        <end position="64"/>
    </location>
</feature>
<feature type="non-terminal residue" evidence="4">
    <location>
        <position position="1"/>
    </location>
</feature>
<evidence type="ECO:0000256" key="1">
    <source>
        <dbReference type="SAM" id="MobiDB-lite"/>
    </source>
</evidence>
<keyword evidence="3" id="KW-0732">Signal</keyword>
<feature type="signal peptide" evidence="3">
    <location>
        <begin position="1"/>
        <end position="20"/>
    </location>
</feature>
<keyword evidence="2" id="KW-0812">Transmembrane</keyword>
<name>A0AA38U5W3_9AGAR</name>
<evidence type="ECO:0008006" key="6">
    <source>
        <dbReference type="Google" id="ProtNLM"/>
    </source>
</evidence>
<comment type="caution">
    <text evidence="4">The sequence shown here is derived from an EMBL/GenBank/DDBJ whole genome shotgun (WGS) entry which is preliminary data.</text>
</comment>
<dbReference type="Proteomes" id="UP001163846">
    <property type="component" value="Unassembled WGS sequence"/>
</dbReference>
<protein>
    <recommendedName>
        <fullName evidence="6">Transmembrane protein</fullName>
    </recommendedName>
</protein>
<keyword evidence="5" id="KW-1185">Reference proteome</keyword>
<dbReference type="EMBL" id="MU807048">
    <property type="protein sequence ID" value="KAJ3832185.1"/>
    <property type="molecule type" value="Genomic_DNA"/>
</dbReference>
<feature type="region of interest" description="Disordered" evidence="1">
    <location>
        <begin position="177"/>
        <end position="198"/>
    </location>
</feature>
<reference evidence="4" key="1">
    <citation type="submission" date="2022-08" db="EMBL/GenBank/DDBJ databases">
        <authorList>
            <consortium name="DOE Joint Genome Institute"/>
            <person name="Min B."/>
            <person name="Riley R."/>
            <person name="Sierra-Patev S."/>
            <person name="Naranjo-Ortiz M."/>
            <person name="Looney B."/>
            <person name="Konkel Z."/>
            <person name="Slot J.C."/>
            <person name="Sakamoto Y."/>
            <person name="Steenwyk J.L."/>
            <person name="Rokas A."/>
            <person name="Carro J."/>
            <person name="Camarero S."/>
            <person name="Ferreira P."/>
            <person name="Molpeceres G."/>
            <person name="Ruiz-Duenas F.J."/>
            <person name="Serrano A."/>
            <person name="Henrissat B."/>
            <person name="Drula E."/>
            <person name="Hughes K.W."/>
            <person name="Mata J.L."/>
            <person name="Ishikawa N.K."/>
            <person name="Vargas-Isla R."/>
            <person name="Ushijima S."/>
            <person name="Smith C.A."/>
            <person name="Ahrendt S."/>
            <person name="Andreopoulos W."/>
            <person name="He G."/>
            <person name="Labutti K."/>
            <person name="Lipzen A."/>
            <person name="Ng V."/>
            <person name="Sandor L."/>
            <person name="Barry K."/>
            <person name="Martinez A.T."/>
            <person name="Xiao Y."/>
            <person name="Gibbons J.G."/>
            <person name="Terashima K."/>
            <person name="Hibbett D.S."/>
            <person name="Grigoriev I.V."/>
        </authorList>
    </citation>
    <scope>NUCLEOTIDE SEQUENCE</scope>
    <source>
        <strain evidence="4">TFB9207</strain>
    </source>
</reference>
<keyword evidence="2" id="KW-1133">Transmembrane helix</keyword>
<evidence type="ECO:0000256" key="3">
    <source>
        <dbReference type="SAM" id="SignalP"/>
    </source>
</evidence>
<feature type="compositionally biased region" description="Polar residues" evidence="1">
    <location>
        <begin position="77"/>
        <end position="88"/>
    </location>
</feature>
<proteinExistence type="predicted"/>
<evidence type="ECO:0000256" key="2">
    <source>
        <dbReference type="SAM" id="Phobius"/>
    </source>
</evidence>
<accession>A0AA38U5W3</accession>
<feature type="transmembrane region" description="Helical" evidence="2">
    <location>
        <begin position="149"/>
        <end position="171"/>
    </location>
</feature>
<sequence>MRVKFTVLFTLVTLAVRVSSQAAAPLEFTRRASASRSPQGEPGLAIPLQDLPQTPSPAHNWETQQRAEDVPGGHPGPSTSHALTSSPAASDDRDATWRFGSATSLANLVEVPSPALIPHHTLNPPESTNGQQPRNRFGLSPQQDKGLRRAGWCIFAMIGVCSICLSIAVIAKNVEMDKHNSHSRRSTTESLVDRRGSSAESPIHGQACDCAQACLIPLIWIQRHARKRPVIMHRLRTFHV</sequence>
<feature type="region of interest" description="Disordered" evidence="1">
    <location>
        <begin position="116"/>
        <end position="143"/>
    </location>
</feature>
<feature type="region of interest" description="Disordered" evidence="1">
    <location>
        <begin position="30"/>
        <end position="94"/>
    </location>
</feature>
<keyword evidence="2" id="KW-0472">Membrane</keyword>
<dbReference type="AlphaFoldDB" id="A0AA38U5W3"/>
<organism evidence="4 5">
    <name type="scientific">Lentinula raphanica</name>
    <dbReference type="NCBI Taxonomy" id="153919"/>
    <lineage>
        <taxon>Eukaryota</taxon>
        <taxon>Fungi</taxon>
        <taxon>Dikarya</taxon>
        <taxon>Basidiomycota</taxon>
        <taxon>Agaricomycotina</taxon>
        <taxon>Agaricomycetes</taxon>
        <taxon>Agaricomycetidae</taxon>
        <taxon>Agaricales</taxon>
        <taxon>Marasmiineae</taxon>
        <taxon>Omphalotaceae</taxon>
        <taxon>Lentinula</taxon>
    </lineage>
</organism>